<proteinExistence type="predicted"/>
<dbReference type="EMBL" id="CP094298">
    <property type="protein sequence ID" value="UNZ05106.1"/>
    <property type="molecule type" value="Genomic_DNA"/>
</dbReference>
<sequence>MSRPDYDKIERLERELGINQPEPQPLRPAFVVCLTKDCEGDTTEVRNWYGVVIRAYHHCRKPE</sequence>
<protein>
    <submittedName>
        <fullName evidence="1">Uncharacterized protein</fullName>
    </submittedName>
</protein>
<name>A0ABY3Z469_STRRM</name>
<accession>A0ABY3Z469</accession>
<dbReference type="RefSeq" id="WP_003979854.1">
    <property type="nucleotide sequence ID" value="NZ_CP043497.1"/>
</dbReference>
<evidence type="ECO:0000313" key="2">
    <source>
        <dbReference type="Proteomes" id="UP000829494"/>
    </source>
</evidence>
<organism evidence="1 2">
    <name type="scientific">Streptomyces rimosus subsp. rimosus</name>
    <dbReference type="NCBI Taxonomy" id="132474"/>
    <lineage>
        <taxon>Bacteria</taxon>
        <taxon>Bacillati</taxon>
        <taxon>Actinomycetota</taxon>
        <taxon>Actinomycetes</taxon>
        <taxon>Kitasatosporales</taxon>
        <taxon>Streptomycetaceae</taxon>
        <taxon>Streptomyces</taxon>
    </lineage>
</organism>
<keyword evidence="2" id="KW-1185">Reference proteome</keyword>
<dbReference type="Proteomes" id="UP000829494">
    <property type="component" value="Chromosome"/>
</dbReference>
<reference evidence="1 2" key="1">
    <citation type="submission" date="2022-03" db="EMBL/GenBank/DDBJ databases">
        <title>Complete genome of Streptomyces rimosus ssp. rimosus R7 (=ATCC 10970).</title>
        <authorList>
            <person name="Beganovic S."/>
            <person name="Ruckert C."/>
            <person name="Busche T."/>
            <person name="Kalinowski J."/>
            <person name="Wittmann C."/>
        </authorList>
    </citation>
    <scope>NUCLEOTIDE SEQUENCE [LARGE SCALE GENOMIC DNA]</scope>
    <source>
        <strain evidence="1 2">R7</strain>
    </source>
</reference>
<dbReference type="GeneID" id="66855783"/>
<evidence type="ECO:0000313" key="1">
    <source>
        <dbReference type="EMBL" id="UNZ05106.1"/>
    </source>
</evidence>
<gene>
    <name evidence="1" type="ORF">SRIMR7_23400</name>
</gene>